<dbReference type="AlphaFoldDB" id="B8BSN1"/>
<organism evidence="2 3">
    <name type="scientific">Thalassiosira pseudonana</name>
    <name type="common">Marine diatom</name>
    <name type="synonym">Cyclotella nana</name>
    <dbReference type="NCBI Taxonomy" id="35128"/>
    <lineage>
        <taxon>Eukaryota</taxon>
        <taxon>Sar</taxon>
        <taxon>Stramenopiles</taxon>
        <taxon>Ochrophyta</taxon>
        <taxon>Bacillariophyta</taxon>
        <taxon>Coscinodiscophyceae</taxon>
        <taxon>Thalassiosirophycidae</taxon>
        <taxon>Thalassiosirales</taxon>
        <taxon>Thalassiosiraceae</taxon>
        <taxon>Thalassiosira</taxon>
    </lineage>
</organism>
<sequence length="294" mass="32738">MLKGRIVASVTDKVEEIQKDAQDLKSIRQKVESFDLKNAELLQRSGAGATKYTQRRWEELTIEHQAMVAASDLLKRTRGFFMWLQRNFVFVVLIDCALAKLLAEGSIVIAELFVFTRAIEDVVDLLLIRSRSESELATLLTQVDKLKVLVSVWSKSKEPNVLPCRIAEQDEAGKVNRIVLSNLQYSRGTAQVSVEHLVLEPGIYAVTGANGSGKSTLFRLLMACESNERPIDLHDSIELATPIHHWHLSDSLILPKDSCKVPDDGCEVIVDERKLGNAESEIPVTSITMPSSDV</sequence>
<dbReference type="GeneID" id="7449764"/>
<dbReference type="eggNOG" id="ENOG502S443">
    <property type="taxonomic scope" value="Eukaryota"/>
</dbReference>
<evidence type="ECO:0000313" key="3">
    <source>
        <dbReference type="Proteomes" id="UP000001449"/>
    </source>
</evidence>
<dbReference type="EMBL" id="CM000638">
    <property type="protein sequence ID" value="EED96156.1"/>
    <property type="molecule type" value="Genomic_DNA"/>
</dbReference>
<evidence type="ECO:0000313" key="2">
    <source>
        <dbReference type="EMBL" id="EED96156.1"/>
    </source>
</evidence>
<protein>
    <recommendedName>
        <fullName evidence="4">ABC transporter domain-containing protein</fullName>
    </recommendedName>
</protein>
<reference evidence="2 3" key="2">
    <citation type="journal article" date="2008" name="Nature">
        <title>The Phaeodactylum genome reveals the evolutionary history of diatom genomes.</title>
        <authorList>
            <person name="Bowler C."/>
            <person name="Allen A.E."/>
            <person name="Badger J.H."/>
            <person name="Grimwood J."/>
            <person name="Jabbari K."/>
            <person name="Kuo A."/>
            <person name="Maheswari U."/>
            <person name="Martens C."/>
            <person name="Maumus F."/>
            <person name="Otillar R.P."/>
            <person name="Rayko E."/>
            <person name="Salamov A."/>
            <person name="Vandepoele K."/>
            <person name="Beszteri B."/>
            <person name="Gruber A."/>
            <person name="Heijde M."/>
            <person name="Katinka M."/>
            <person name="Mock T."/>
            <person name="Valentin K."/>
            <person name="Verret F."/>
            <person name="Berges J.A."/>
            <person name="Brownlee C."/>
            <person name="Cadoret J.P."/>
            <person name="Chiovitti A."/>
            <person name="Choi C.J."/>
            <person name="Coesel S."/>
            <person name="De Martino A."/>
            <person name="Detter J.C."/>
            <person name="Durkin C."/>
            <person name="Falciatore A."/>
            <person name="Fournet J."/>
            <person name="Haruta M."/>
            <person name="Huysman M.J."/>
            <person name="Jenkins B.D."/>
            <person name="Jiroutova K."/>
            <person name="Jorgensen R.E."/>
            <person name="Joubert Y."/>
            <person name="Kaplan A."/>
            <person name="Kroger N."/>
            <person name="Kroth P.G."/>
            <person name="La Roche J."/>
            <person name="Lindquist E."/>
            <person name="Lommer M."/>
            <person name="Martin-Jezequel V."/>
            <person name="Lopez P.J."/>
            <person name="Lucas S."/>
            <person name="Mangogna M."/>
            <person name="McGinnis K."/>
            <person name="Medlin L.K."/>
            <person name="Montsant A."/>
            <person name="Oudot-Le Secq M.P."/>
            <person name="Napoli C."/>
            <person name="Obornik M."/>
            <person name="Parker M.S."/>
            <person name="Petit J.L."/>
            <person name="Porcel B.M."/>
            <person name="Poulsen N."/>
            <person name="Robison M."/>
            <person name="Rychlewski L."/>
            <person name="Rynearson T.A."/>
            <person name="Schmutz J."/>
            <person name="Shapiro H."/>
            <person name="Siaut M."/>
            <person name="Stanley M."/>
            <person name="Sussman M.R."/>
            <person name="Taylor A.R."/>
            <person name="Vardi A."/>
            <person name="von Dassow P."/>
            <person name="Vyverman W."/>
            <person name="Willis A."/>
            <person name="Wyrwicz L.S."/>
            <person name="Rokhsar D.S."/>
            <person name="Weissenbach J."/>
            <person name="Armbrust E.V."/>
            <person name="Green B.R."/>
            <person name="Van de Peer Y."/>
            <person name="Grigoriev I.V."/>
        </authorList>
    </citation>
    <scope>NUCLEOTIDE SEQUENCE [LARGE SCALE GENOMIC DNA]</scope>
    <source>
        <strain evidence="2 3">CCMP1335</strain>
    </source>
</reference>
<gene>
    <name evidence="2" type="ORF">THAPSDRAFT_268146</name>
</gene>
<dbReference type="RefSeq" id="XP_002286515.1">
    <property type="nucleotide sequence ID" value="XM_002286479.1"/>
</dbReference>
<keyword evidence="3" id="KW-1185">Reference proteome</keyword>
<dbReference type="InterPro" id="IPR027417">
    <property type="entry name" value="P-loop_NTPase"/>
</dbReference>
<name>B8BSN1_THAPS</name>
<dbReference type="Proteomes" id="UP000001449">
    <property type="component" value="Chromosome 1"/>
</dbReference>
<dbReference type="PaxDb" id="35128-Thaps268146"/>
<dbReference type="SUPFAM" id="SSF52540">
    <property type="entry name" value="P-loop containing nucleoside triphosphate hydrolases"/>
    <property type="match status" value="1"/>
</dbReference>
<accession>B8BSN1</accession>
<proteinExistence type="predicted"/>
<dbReference type="Gene3D" id="3.40.50.300">
    <property type="entry name" value="P-loop containing nucleotide triphosphate hydrolases"/>
    <property type="match status" value="1"/>
</dbReference>
<feature type="coiled-coil region" evidence="1">
    <location>
        <begin position="7"/>
        <end position="44"/>
    </location>
</feature>
<reference evidence="2 3" key="1">
    <citation type="journal article" date="2004" name="Science">
        <title>The genome of the diatom Thalassiosira pseudonana: ecology, evolution, and metabolism.</title>
        <authorList>
            <person name="Armbrust E.V."/>
            <person name="Berges J.A."/>
            <person name="Bowler C."/>
            <person name="Green B.R."/>
            <person name="Martinez D."/>
            <person name="Putnam N.H."/>
            <person name="Zhou S."/>
            <person name="Allen A.E."/>
            <person name="Apt K.E."/>
            <person name="Bechner M."/>
            <person name="Brzezinski M.A."/>
            <person name="Chaal B.K."/>
            <person name="Chiovitti A."/>
            <person name="Davis A.K."/>
            <person name="Demarest M.S."/>
            <person name="Detter J.C."/>
            <person name="Glavina T."/>
            <person name="Goodstein D."/>
            <person name="Hadi M.Z."/>
            <person name="Hellsten U."/>
            <person name="Hildebrand M."/>
            <person name="Jenkins B.D."/>
            <person name="Jurka J."/>
            <person name="Kapitonov V.V."/>
            <person name="Kroger N."/>
            <person name="Lau W.W."/>
            <person name="Lane T.W."/>
            <person name="Larimer F.W."/>
            <person name="Lippmeier J.C."/>
            <person name="Lucas S."/>
            <person name="Medina M."/>
            <person name="Montsant A."/>
            <person name="Obornik M."/>
            <person name="Parker M.S."/>
            <person name="Palenik B."/>
            <person name="Pazour G.J."/>
            <person name="Richardson P.M."/>
            <person name="Rynearson T.A."/>
            <person name="Saito M.A."/>
            <person name="Schwartz D.C."/>
            <person name="Thamatrakoln K."/>
            <person name="Valentin K."/>
            <person name="Vardi A."/>
            <person name="Wilkerson F.P."/>
            <person name="Rokhsar D.S."/>
        </authorList>
    </citation>
    <scope>NUCLEOTIDE SEQUENCE [LARGE SCALE GENOMIC DNA]</scope>
    <source>
        <strain evidence="2 3">CCMP1335</strain>
    </source>
</reference>
<evidence type="ECO:0000256" key="1">
    <source>
        <dbReference type="SAM" id="Coils"/>
    </source>
</evidence>
<evidence type="ECO:0008006" key="4">
    <source>
        <dbReference type="Google" id="ProtNLM"/>
    </source>
</evidence>
<dbReference type="HOGENOM" id="CLU_948646_0_0_1"/>
<keyword evidence="1" id="KW-0175">Coiled coil</keyword>
<feature type="non-terminal residue" evidence="2">
    <location>
        <position position="294"/>
    </location>
</feature>
<dbReference type="InParanoid" id="B8BSN1"/>
<dbReference type="KEGG" id="tps:THAPSDRAFT_268146"/>